<evidence type="ECO:0008006" key="3">
    <source>
        <dbReference type="Google" id="ProtNLM"/>
    </source>
</evidence>
<sequence>MTSISLPPSFQTENIMLSESAHSHVSVFPALSSGNKISVSTSTGSFQFLALPTELRLEIYDHCSALALLALSHASVRLSAEINALPRTLSTSHGYATPPGATPHLTARNIAAVPSKKEAQLFNKTYAKQVPASYRSTRKVFCETCLVMAEEWITVYDIGIWNLEWKFNRLWVMNSGVAVIVVFGCAWLG</sequence>
<reference evidence="1 2" key="1">
    <citation type="journal article" date="2018" name="Nat. Ecol. Evol.">
        <title>Pezizomycetes genomes reveal the molecular basis of ectomycorrhizal truffle lifestyle.</title>
        <authorList>
            <person name="Murat C."/>
            <person name="Payen T."/>
            <person name="Noel B."/>
            <person name="Kuo A."/>
            <person name="Morin E."/>
            <person name="Chen J."/>
            <person name="Kohler A."/>
            <person name="Krizsan K."/>
            <person name="Balestrini R."/>
            <person name="Da Silva C."/>
            <person name="Montanini B."/>
            <person name="Hainaut M."/>
            <person name="Levati E."/>
            <person name="Barry K.W."/>
            <person name="Belfiori B."/>
            <person name="Cichocki N."/>
            <person name="Clum A."/>
            <person name="Dockter R.B."/>
            <person name="Fauchery L."/>
            <person name="Guy J."/>
            <person name="Iotti M."/>
            <person name="Le Tacon F."/>
            <person name="Lindquist E.A."/>
            <person name="Lipzen A."/>
            <person name="Malagnac F."/>
            <person name="Mello A."/>
            <person name="Molinier V."/>
            <person name="Miyauchi S."/>
            <person name="Poulain J."/>
            <person name="Riccioni C."/>
            <person name="Rubini A."/>
            <person name="Sitrit Y."/>
            <person name="Splivallo R."/>
            <person name="Traeger S."/>
            <person name="Wang M."/>
            <person name="Zifcakova L."/>
            <person name="Wipf D."/>
            <person name="Zambonelli A."/>
            <person name="Paolocci F."/>
            <person name="Nowrousian M."/>
            <person name="Ottonello S."/>
            <person name="Baldrian P."/>
            <person name="Spatafora J.W."/>
            <person name="Henrissat B."/>
            <person name="Nagy L.G."/>
            <person name="Aury J.M."/>
            <person name="Wincker P."/>
            <person name="Grigoriev I.V."/>
            <person name="Bonfante P."/>
            <person name="Martin F.M."/>
        </authorList>
    </citation>
    <scope>NUCLEOTIDE SEQUENCE [LARGE SCALE GENOMIC DNA]</scope>
    <source>
        <strain evidence="1 2">RN42</strain>
    </source>
</reference>
<organism evidence="1 2">
    <name type="scientific">Ascobolus immersus RN42</name>
    <dbReference type="NCBI Taxonomy" id="1160509"/>
    <lineage>
        <taxon>Eukaryota</taxon>
        <taxon>Fungi</taxon>
        <taxon>Dikarya</taxon>
        <taxon>Ascomycota</taxon>
        <taxon>Pezizomycotina</taxon>
        <taxon>Pezizomycetes</taxon>
        <taxon>Pezizales</taxon>
        <taxon>Ascobolaceae</taxon>
        <taxon>Ascobolus</taxon>
    </lineage>
</organism>
<dbReference type="Proteomes" id="UP000275078">
    <property type="component" value="Unassembled WGS sequence"/>
</dbReference>
<evidence type="ECO:0000313" key="2">
    <source>
        <dbReference type="Proteomes" id="UP000275078"/>
    </source>
</evidence>
<proteinExistence type="predicted"/>
<accession>A0A3N4HXC8</accession>
<dbReference type="AlphaFoldDB" id="A0A3N4HXC8"/>
<keyword evidence="2" id="KW-1185">Reference proteome</keyword>
<protein>
    <recommendedName>
        <fullName evidence="3">F-box domain-containing protein</fullName>
    </recommendedName>
</protein>
<gene>
    <name evidence="1" type="ORF">BJ508DRAFT_378348</name>
</gene>
<evidence type="ECO:0000313" key="1">
    <source>
        <dbReference type="EMBL" id="RPA78339.1"/>
    </source>
</evidence>
<dbReference type="EMBL" id="ML119712">
    <property type="protein sequence ID" value="RPA78339.1"/>
    <property type="molecule type" value="Genomic_DNA"/>
</dbReference>
<name>A0A3N4HXC8_ASCIM</name>